<dbReference type="InterPro" id="IPR044842">
    <property type="entry name" value="ALKBH9B/ALKBH10B-like"/>
</dbReference>
<reference evidence="3" key="2">
    <citation type="journal article" date="2022" name="Hortic Res">
        <title>The genome of Dioscorea zingiberensis sheds light on the biosynthesis, origin and evolution of the medicinally important diosgenin saponins.</title>
        <authorList>
            <person name="Li Y."/>
            <person name="Tan C."/>
            <person name="Li Z."/>
            <person name="Guo J."/>
            <person name="Li S."/>
            <person name="Chen X."/>
            <person name="Wang C."/>
            <person name="Dai X."/>
            <person name="Yang H."/>
            <person name="Song W."/>
            <person name="Hou L."/>
            <person name="Xu J."/>
            <person name="Tong Z."/>
            <person name="Xu A."/>
            <person name="Yuan X."/>
            <person name="Wang W."/>
            <person name="Yang Q."/>
            <person name="Chen L."/>
            <person name="Sun Z."/>
            <person name="Wang K."/>
            <person name="Pan B."/>
            <person name="Chen J."/>
            <person name="Bao Y."/>
            <person name="Liu F."/>
            <person name="Qi X."/>
            <person name="Gang D.R."/>
            <person name="Wen J."/>
            <person name="Li J."/>
        </authorList>
    </citation>
    <scope>NUCLEOTIDE SEQUENCE</scope>
    <source>
        <strain evidence="3">Dzin_1.0</strain>
    </source>
</reference>
<reference evidence="3" key="1">
    <citation type="submission" date="2021-03" db="EMBL/GenBank/DDBJ databases">
        <authorList>
            <person name="Li Z."/>
            <person name="Yang C."/>
        </authorList>
    </citation>
    <scope>NUCLEOTIDE SEQUENCE</scope>
    <source>
        <strain evidence="3">Dzin_1.0</strain>
        <tissue evidence="3">Leaf</tissue>
    </source>
</reference>
<comment type="caution">
    <text evidence="3">The sequence shown here is derived from an EMBL/GenBank/DDBJ whole genome shotgun (WGS) entry which is preliminary data.</text>
</comment>
<feature type="region of interest" description="Disordered" evidence="2">
    <location>
        <begin position="133"/>
        <end position="196"/>
    </location>
</feature>
<feature type="region of interest" description="Disordered" evidence="2">
    <location>
        <begin position="452"/>
        <end position="498"/>
    </location>
</feature>
<gene>
    <name evidence="3" type="ORF">J5N97_005923</name>
</gene>
<dbReference type="EMBL" id="JAGGNH010000001">
    <property type="protein sequence ID" value="KAJ0987567.1"/>
    <property type="molecule type" value="Genomic_DNA"/>
</dbReference>
<feature type="region of interest" description="Disordered" evidence="2">
    <location>
        <begin position="575"/>
        <end position="649"/>
    </location>
</feature>
<evidence type="ECO:0000313" key="4">
    <source>
        <dbReference type="Proteomes" id="UP001085076"/>
    </source>
</evidence>
<dbReference type="GO" id="GO:0032451">
    <property type="term" value="F:demethylase activity"/>
    <property type="evidence" value="ECO:0007669"/>
    <property type="project" value="InterPro"/>
</dbReference>
<dbReference type="OrthoDB" id="1916097at2759"/>
<dbReference type="Gene3D" id="2.60.120.590">
    <property type="entry name" value="Alpha-ketoglutarate-dependent dioxygenase AlkB-like"/>
    <property type="match status" value="1"/>
</dbReference>
<evidence type="ECO:0000256" key="1">
    <source>
        <dbReference type="ARBA" id="ARBA00007879"/>
    </source>
</evidence>
<evidence type="ECO:0008006" key="5">
    <source>
        <dbReference type="Google" id="ProtNLM"/>
    </source>
</evidence>
<dbReference type="GO" id="GO:0006402">
    <property type="term" value="P:mRNA catabolic process"/>
    <property type="evidence" value="ECO:0007669"/>
    <property type="project" value="InterPro"/>
</dbReference>
<feature type="compositionally biased region" description="Basic and acidic residues" evidence="2">
    <location>
        <begin position="151"/>
        <end position="169"/>
    </location>
</feature>
<name>A0A9D5DBI2_9LILI</name>
<organism evidence="3 4">
    <name type="scientific">Dioscorea zingiberensis</name>
    <dbReference type="NCBI Taxonomy" id="325984"/>
    <lineage>
        <taxon>Eukaryota</taxon>
        <taxon>Viridiplantae</taxon>
        <taxon>Streptophyta</taxon>
        <taxon>Embryophyta</taxon>
        <taxon>Tracheophyta</taxon>
        <taxon>Spermatophyta</taxon>
        <taxon>Magnoliopsida</taxon>
        <taxon>Liliopsida</taxon>
        <taxon>Dioscoreales</taxon>
        <taxon>Dioscoreaceae</taxon>
        <taxon>Dioscorea</taxon>
    </lineage>
</organism>
<feature type="compositionally biased region" description="Basic and acidic residues" evidence="2">
    <location>
        <begin position="606"/>
        <end position="622"/>
    </location>
</feature>
<keyword evidence="4" id="KW-1185">Reference proteome</keyword>
<dbReference type="InterPro" id="IPR037151">
    <property type="entry name" value="AlkB-like_sf"/>
</dbReference>
<dbReference type="PANTHER" id="PTHR31447">
    <property type="entry name" value="HYDROXYPROLINE-RICH GLYCOPROTEIN FAMILY PROTEIN-RELATED"/>
    <property type="match status" value="1"/>
</dbReference>
<dbReference type="PANTHER" id="PTHR31447:SF0">
    <property type="entry name" value="HYDROXYPROLINE-RICH GLYCOPROTEIN FAMILY PROTEIN"/>
    <property type="match status" value="1"/>
</dbReference>
<accession>A0A9D5DBI2</accession>
<feature type="compositionally biased region" description="Polar residues" evidence="2">
    <location>
        <begin position="633"/>
        <end position="642"/>
    </location>
</feature>
<sequence length="649" mass="71068">MVMSGNAVAVVPEKTQFSGGGEVLAGRQMYPDERDGFISWLRSEFVAANAIIDAMIHHLRVTGEPGEYDHVFGVIQQRRLNWTPVLYMQHYFSITDVWNALQHAAWSKQQRQFENPVMEKEFKRPGYGHRQAHRFENVRGNHSSSTSSGGDGEKGGEKAGKSQEWKQKGVELSSEGKSLEVATNKEGEDDNLTSRVDCSRKEGEHQLEIECGSSSETYAHDGDGGIPTYHCPVPKAFVGNEANDGKMVNIVEGLKLYEKLLDSSEVSKLISLVNELRAAGRRGEFQGPTIVVHKRPMKGHGRVMIQLGIPVAEAPQEDEKLSGPSSERKVEAIPSMLQDVLDRILHLHILSSKPDFCVIDFFHEGDHSQPHLWPLWFGRPVCSLFLTECDMVFGRSIGVDPRGDYRGSLKLSLTPGDLLVIQGRSADVARHAIPSLRKHRILLTFGKHQPMKNIPPEAPHVPSSTTPPPPSSHWGPSPNRSPRLPRHPPSPKPYAAAPTAGVLPVPPIRPQHMLPPSGVQPMFVAPAPVAPVSVSYPTHSPVPPTSTGWTVAAPPRHPAPRLPVLGTGVFFPPLGPGQPLPSSQLPVTPTSNETNCAPELTENESVADKRSNDTDAPLRNRVDGTPLKVEWNGNPNSASVSRRVNGKEE</sequence>
<dbReference type="AlphaFoldDB" id="A0A9D5DBI2"/>
<proteinExistence type="inferred from homology"/>
<dbReference type="SUPFAM" id="SSF51197">
    <property type="entry name" value="Clavaminate synthase-like"/>
    <property type="match status" value="1"/>
</dbReference>
<feature type="compositionally biased region" description="Low complexity" evidence="2">
    <location>
        <begin position="472"/>
        <end position="482"/>
    </location>
</feature>
<dbReference type="GO" id="GO:0003729">
    <property type="term" value="F:mRNA binding"/>
    <property type="evidence" value="ECO:0007669"/>
    <property type="project" value="InterPro"/>
</dbReference>
<protein>
    <recommendedName>
        <fullName evidence="5">Hydroxyproline-rich glycoprotein family protein</fullName>
    </recommendedName>
</protein>
<evidence type="ECO:0000313" key="3">
    <source>
        <dbReference type="EMBL" id="KAJ0987567.1"/>
    </source>
</evidence>
<dbReference type="Proteomes" id="UP001085076">
    <property type="component" value="Miscellaneous, Linkage group lg01"/>
</dbReference>
<comment type="similarity">
    <text evidence="1">Belongs to the alkB family.</text>
</comment>
<evidence type="ECO:0000256" key="2">
    <source>
        <dbReference type="SAM" id="MobiDB-lite"/>
    </source>
</evidence>